<dbReference type="SUPFAM" id="SSF51126">
    <property type="entry name" value="Pectin lyase-like"/>
    <property type="match status" value="1"/>
</dbReference>
<dbReference type="InterPro" id="IPR006626">
    <property type="entry name" value="PbH1"/>
</dbReference>
<dbReference type="Gene3D" id="2.160.20.10">
    <property type="entry name" value="Single-stranded right-handed beta-helix, Pectin lyase-like"/>
    <property type="match status" value="1"/>
</dbReference>
<dbReference type="SMART" id="SM00710">
    <property type="entry name" value="PbH1"/>
    <property type="match status" value="6"/>
</dbReference>
<gene>
    <name evidence="3" type="ORF">S12H4_17197</name>
</gene>
<keyword evidence="1" id="KW-0472">Membrane</keyword>
<keyword evidence="1" id="KW-0812">Transmembrane</keyword>
<dbReference type="InterPro" id="IPR011050">
    <property type="entry name" value="Pectin_lyase_fold/virulence"/>
</dbReference>
<dbReference type="EMBL" id="BARW01008381">
    <property type="protein sequence ID" value="GAI83842.1"/>
    <property type="molecule type" value="Genomic_DNA"/>
</dbReference>
<evidence type="ECO:0000256" key="1">
    <source>
        <dbReference type="SAM" id="Phobius"/>
    </source>
</evidence>
<dbReference type="AlphaFoldDB" id="X1RSW3"/>
<sequence>MIEDKRAKLIVVLILCSVLVAFPNVGIVKAEGTIYIRADGSVEGTDKIQRDGNVYTFTDNVYGEIVVEKDDVVINGADYSLHGSGDGVGIYVPNNGNLEIKNIKIHAFKFAIYFDYYSKNNNIISGNTLTNNTHYGIYVYSSNNSIFGNYIEDSGVGIQLVESYNNTIFQNKIVGNGEGIGFGSGGGHSTVYHNLIADNGYAFTFWASSHNTIYGNNLINNNNQVHAWVSSNNWDYDSRGNYWSDYNGTDTNNDGIGDTPYVISTSPEDYGDADSYPLMEPVDDTVIPEFPSWTPLLVMLFAVIVLAVIYKQKLHTSSSRVCYVIVNHFVTVRI</sequence>
<keyword evidence="1" id="KW-1133">Transmembrane helix</keyword>
<dbReference type="NCBIfam" id="TIGR03804">
    <property type="entry name" value="para_beta_helix"/>
    <property type="match status" value="2"/>
</dbReference>
<feature type="transmembrane region" description="Helical" evidence="1">
    <location>
        <begin position="290"/>
        <end position="310"/>
    </location>
</feature>
<evidence type="ECO:0000259" key="2">
    <source>
        <dbReference type="Pfam" id="PF05048"/>
    </source>
</evidence>
<feature type="domain" description="Periplasmic copper-binding protein NosD beta helix" evidence="2">
    <location>
        <begin position="63"/>
        <end position="248"/>
    </location>
</feature>
<dbReference type="InterPro" id="IPR007742">
    <property type="entry name" value="NosD_dom"/>
</dbReference>
<comment type="caution">
    <text evidence="3">The sequence shown here is derived from an EMBL/GenBank/DDBJ whole genome shotgun (WGS) entry which is preliminary data.</text>
</comment>
<organism evidence="3">
    <name type="scientific">marine sediment metagenome</name>
    <dbReference type="NCBI Taxonomy" id="412755"/>
    <lineage>
        <taxon>unclassified sequences</taxon>
        <taxon>metagenomes</taxon>
        <taxon>ecological metagenomes</taxon>
    </lineage>
</organism>
<accession>X1RSW3</accession>
<protein>
    <recommendedName>
        <fullName evidence="2">Periplasmic copper-binding protein NosD beta helix domain-containing protein</fullName>
    </recommendedName>
</protein>
<evidence type="ECO:0000313" key="3">
    <source>
        <dbReference type="EMBL" id="GAI83842.1"/>
    </source>
</evidence>
<dbReference type="InterPro" id="IPR022441">
    <property type="entry name" value="Para_beta_helix_rpt-2"/>
</dbReference>
<name>X1RSW3_9ZZZZ</name>
<dbReference type="InterPro" id="IPR012334">
    <property type="entry name" value="Pectin_lyas_fold"/>
</dbReference>
<reference evidence="3" key="1">
    <citation type="journal article" date="2014" name="Front. Microbiol.">
        <title>High frequency of phylogenetically diverse reductive dehalogenase-homologous genes in deep subseafloor sedimentary metagenomes.</title>
        <authorList>
            <person name="Kawai M."/>
            <person name="Futagami T."/>
            <person name="Toyoda A."/>
            <person name="Takaki Y."/>
            <person name="Nishi S."/>
            <person name="Hori S."/>
            <person name="Arai W."/>
            <person name="Tsubouchi T."/>
            <person name="Morono Y."/>
            <person name="Uchiyama I."/>
            <person name="Ito T."/>
            <person name="Fujiyama A."/>
            <person name="Inagaki F."/>
            <person name="Takami H."/>
        </authorList>
    </citation>
    <scope>NUCLEOTIDE SEQUENCE</scope>
    <source>
        <strain evidence="3">Expedition CK06-06</strain>
    </source>
</reference>
<dbReference type="Pfam" id="PF05048">
    <property type="entry name" value="NosD"/>
    <property type="match status" value="1"/>
</dbReference>
<proteinExistence type="predicted"/>